<feature type="chain" id="PRO_5013769775" evidence="2">
    <location>
        <begin position="20"/>
        <end position="318"/>
    </location>
</feature>
<feature type="compositionally biased region" description="Polar residues" evidence="1">
    <location>
        <begin position="261"/>
        <end position="274"/>
    </location>
</feature>
<feature type="region of interest" description="Disordered" evidence="1">
    <location>
        <begin position="193"/>
        <end position="291"/>
    </location>
</feature>
<protein>
    <submittedName>
        <fullName evidence="3">Uncharacterized protein</fullName>
    </submittedName>
</protein>
<name>A0A2H3D9X8_ARMGA</name>
<gene>
    <name evidence="3" type="ORF">ARMGADRAFT_1085336</name>
</gene>
<dbReference type="OrthoDB" id="21418at2759"/>
<evidence type="ECO:0000256" key="1">
    <source>
        <dbReference type="SAM" id="MobiDB-lite"/>
    </source>
</evidence>
<keyword evidence="2" id="KW-0732">Signal</keyword>
<sequence length="318" mass="35255">MDVAAQLLLVPFWHLLVSSFSLNIQERTFVINPVAEESRITSVAPPHVAEGLWAGHVATLLHEAWSSDKVEGVHKAQGFSPRLVLNDGMSSKALLGRYPLRRRSVSTLSKIYECRHMVYSALNVEPRDLPLTPSMESFPWLMNIVLPQCIGVQSASGERDVMVRTLYCRHERLLRQFNDRVVDWVDARLDAVKSRQEEEVDEEEKEKERGQKSAAAPTKVKIPPLPTPNSPWPRAQWPSLQPSTPSPPPPAPPSTLQQTQCSTNRTKPTSSSNSKGGGDSPTISPLPLLTSGYPFHLVSEDTLSVPPFPVPDVIGVKR</sequence>
<accession>A0A2H3D9X8</accession>
<dbReference type="InParanoid" id="A0A2H3D9X8"/>
<feature type="signal peptide" evidence="2">
    <location>
        <begin position="1"/>
        <end position="19"/>
    </location>
</feature>
<keyword evidence="4" id="KW-1185">Reference proteome</keyword>
<dbReference type="AlphaFoldDB" id="A0A2H3D9X8"/>
<evidence type="ECO:0000313" key="4">
    <source>
        <dbReference type="Proteomes" id="UP000217790"/>
    </source>
</evidence>
<proteinExistence type="predicted"/>
<evidence type="ECO:0000256" key="2">
    <source>
        <dbReference type="SAM" id="SignalP"/>
    </source>
</evidence>
<dbReference type="Proteomes" id="UP000217790">
    <property type="component" value="Unassembled WGS sequence"/>
</dbReference>
<organism evidence="3 4">
    <name type="scientific">Armillaria gallica</name>
    <name type="common">Bulbous honey fungus</name>
    <name type="synonym">Armillaria bulbosa</name>
    <dbReference type="NCBI Taxonomy" id="47427"/>
    <lineage>
        <taxon>Eukaryota</taxon>
        <taxon>Fungi</taxon>
        <taxon>Dikarya</taxon>
        <taxon>Basidiomycota</taxon>
        <taxon>Agaricomycotina</taxon>
        <taxon>Agaricomycetes</taxon>
        <taxon>Agaricomycetidae</taxon>
        <taxon>Agaricales</taxon>
        <taxon>Marasmiineae</taxon>
        <taxon>Physalacriaceae</taxon>
        <taxon>Armillaria</taxon>
    </lineage>
</organism>
<evidence type="ECO:0000313" key="3">
    <source>
        <dbReference type="EMBL" id="PBK87658.1"/>
    </source>
</evidence>
<dbReference type="EMBL" id="KZ293677">
    <property type="protein sequence ID" value="PBK87658.1"/>
    <property type="molecule type" value="Genomic_DNA"/>
</dbReference>
<feature type="compositionally biased region" description="Pro residues" evidence="1">
    <location>
        <begin position="244"/>
        <end position="253"/>
    </location>
</feature>
<reference evidence="4" key="1">
    <citation type="journal article" date="2017" name="Nat. Ecol. Evol.">
        <title>Genome expansion and lineage-specific genetic innovations in the forest pathogenic fungi Armillaria.</title>
        <authorList>
            <person name="Sipos G."/>
            <person name="Prasanna A.N."/>
            <person name="Walter M.C."/>
            <person name="O'Connor E."/>
            <person name="Balint B."/>
            <person name="Krizsan K."/>
            <person name="Kiss B."/>
            <person name="Hess J."/>
            <person name="Varga T."/>
            <person name="Slot J."/>
            <person name="Riley R."/>
            <person name="Boka B."/>
            <person name="Rigling D."/>
            <person name="Barry K."/>
            <person name="Lee J."/>
            <person name="Mihaltcheva S."/>
            <person name="LaButti K."/>
            <person name="Lipzen A."/>
            <person name="Waldron R."/>
            <person name="Moloney N.M."/>
            <person name="Sperisen C."/>
            <person name="Kredics L."/>
            <person name="Vagvoelgyi C."/>
            <person name="Patrignani A."/>
            <person name="Fitzpatrick D."/>
            <person name="Nagy I."/>
            <person name="Doyle S."/>
            <person name="Anderson J.B."/>
            <person name="Grigoriev I.V."/>
            <person name="Gueldener U."/>
            <person name="Muensterkoetter M."/>
            <person name="Nagy L.G."/>
        </authorList>
    </citation>
    <scope>NUCLEOTIDE SEQUENCE [LARGE SCALE GENOMIC DNA]</scope>
    <source>
        <strain evidence="4">Ar21-2</strain>
    </source>
</reference>